<accession>A0ABW3I9X6</accession>
<dbReference type="RefSeq" id="WP_380821478.1">
    <property type="nucleotide sequence ID" value="NZ_JBHTJN010000012.1"/>
</dbReference>
<sequence>MKKSVLFITIFFALLMFTLQAEANVDIQLKYKSNYLMPAYVNFKMQDNQYIINAKINIPLYKIRFQSSGEKQSDQFLMKNYQDLRNGKLYAKAEIRGNKIEYGKVKSGVKLEKSDLPVFDLFSIAFQLSYFDKLPQNFQITNGKKLYLMKNVRLQKTQKTITENNRTFAEISYQFHMGEKSFVVKKYAGERFPRFISYDKDGDYYQLQFSEFVR</sequence>
<evidence type="ECO:0000313" key="2">
    <source>
        <dbReference type="EMBL" id="MFD0966766.1"/>
    </source>
</evidence>
<name>A0ABW3I9X6_9PAST</name>
<reference evidence="3" key="1">
    <citation type="journal article" date="2019" name="Int. J. Syst. Evol. Microbiol.">
        <title>The Global Catalogue of Microorganisms (GCM) 10K type strain sequencing project: providing services to taxonomists for standard genome sequencing and annotation.</title>
        <authorList>
            <consortium name="The Broad Institute Genomics Platform"/>
            <consortium name="The Broad Institute Genome Sequencing Center for Infectious Disease"/>
            <person name="Wu L."/>
            <person name="Ma J."/>
        </authorList>
    </citation>
    <scope>NUCLEOTIDE SEQUENCE [LARGE SCALE GENOMIC DNA]</scope>
    <source>
        <strain evidence="3">CCUG 61707</strain>
    </source>
</reference>
<feature type="signal peptide" evidence="1">
    <location>
        <begin position="1"/>
        <end position="23"/>
    </location>
</feature>
<proteinExistence type="predicted"/>
<keyword evidence="3" id="KW-1185">Reference proteome</keyword>
<organism evidence="2 3">
    <name type="scientific">Seminibacterium arietis</name>
    <dbReference type="NCBI Taxonomy" id="1173502"/>
    <lineage>
        <taxon>Bacteria</taxon>
        <taxon>Pseudomonadati</taxon>
        <taxon>Pseudomonadota</taxon>
        <taxon>Gammaproteobacteria</taxon>
        <taxon>Pasteurellales</taxon>
        <taxon>Pasteurellaceae</taxon>
        <taxon>Seminibacterium</taxon>
    </lineage>
</organism>
<dbReference type="Proteomes" id="UP001596996">
    <property type="component" value="Unassembled WGS sequence"/>
</dbReference>
<gene>
    <name evidence="2" type="ORF">ACFQ02_07930</name>
</gene>
<feature type="chain" id="PRO_5046990700" description="Outer membrane protein" evidence="1">
    <location>
        <begin position="24"/>
        <end position="214"/>
    </location>
</feature>
<dbReference type="EMBL" id="JBHTJN010000012">
    <property type="protein sequence ID" value="MFD0966766.1"/>
    <property type="molecule type" value="Genomic_DNA"/>
</dbReference>
<comment type="caution">
    <text evidence="2">The sequence shown here is derived from an EMBL/GenBank/DDBJ whole genome shotgun (WGS) entry which is preliminary data.</text>
</comment>
<evidence type="ECO:0008006" key="4">
    <source>
        <dbReference type="Google" id="ProtNLM"/>
    </source>
</evidence>
<evidence type="ECO:0000256" key="1">
    <source>
        <dbReference type="SAM" id="SignalP"/>
    </source>
</evidence>
<protein>
    <recommendedName>
        <fullName evidence="4">Outer membrane protein</fullName>
    </recommendedName>
</protein>
<keyword evidence="1" id="KW-0732">Signal</keyword>
<evidence type="ECO:0000313" key="3">
    <source>
        <dbReference type="Proteomes" id="UP001596996"/>
    </source>
</evidence>